<feature type="transmembrane region" description="Helical" evidence="11">
    <location>
        <begin position="700"/>
        <end position="718"/>
    </location>
</feature>
<dbReference type="InterPro" id="IPR011678">
    <property type="entry name" value="EMC1_C"/>
</dbReference>
<evidence type="ECO:0000256" key="6">
    <source>
        <dbReference type="ARBA" id="ARBA00022729"/>
    </source>
</evidence>
<dbReference type="AlphaFoldDB" id="Q751V5"/>
<proteinExistence type="inferred from homology"/>
<evidence type="ECO:0000256" key="1">
    <source>
        <dbReference type="ARBA" id="ARBA00004115"/>
    </source>
</evidence>
<evidence type="ECO:0000256" key="11">
    <source>
        <dbReference type="SAM" id="Phobius"/>
    </source>
</evidence>
<name>Q751V5_EREGS</name>
<feature type="domain" description="ER membrane protein complex subunit 1 C-terminal" evidence="13">
    <location>
        <begin position="510"/>
        <end position="725"/>
    </location>
</feature>
<organism evidence="14 15">
    <name type="scientific">Eremothecium gossypii (strain ATCC 10895 / CBS 109.51 / FGSC 9923 / NRRL Y-1056)</name>
    <name type="common">Yeast</name>
    <name type="synonym">Ashbya gossypii</name>
    <dbReference type="NCBI Taxonomy" id="284811"/>
    <lineage>
        <taxon>Eukaryota</taxon>
        <taxon>Fungi</taxon>
        <taxon>Dikarya</taxon>
        <taxon>Ascomycota</taxon>
        <taxon>Saccharomycotina</taxon>
        <taxon>Saccharomycetes</taxon>
        <taxon>Saccharomycetales</taxon>
        <taxon>Saccharomycetaceae</taxon>
        <taxon>Eremothecium</taxon>
    </lineage>
</organism>
<dbReference type="KEGG" id="ago:AGOS_AFR720W"/>
<evidence type="ECO:0000256" key="5">
    <source>
        <dbReference type="ARBA" id="ARBA00022692"/>
    </source>
</evidence>
<dbReference type="InParanoid" id="Q751V5"/>
<dbReference type="PANTHER" id="PTHR21573:SF0">
    <property type="entry name" value="ER MEMBRANE PROTEIN COMPLEX SUBUNIT 1"/>
    <property type="match status" value="1"/>
</dbReference>
<dbReference type="SUPFAM" id="SSF50998">
    <property type="entry name" value="Quinoprotein alcohol dehydrogenase-like"/>
    <property type="match status" value="1"/>
</dbReference>
<evidence type="ECO:0000313" key="14">
    <source>
        <dbReference type="EMBL" id="AAS54092.1"/>
    </source>
</evidence>
<dbReference type="STRING" id="284811.Q751V5"/>
<comment type="subcellular location">
    <subcellularLocation>
        <location evidence="1">Endoplasmic reticulum membrane</location>
        <topology evidence="1">Single-pass type I membrane protein</topology>
    </subcellularLocation>
</comment>
<evidence type="ECO:0000256" key="3">
    <source>
        <dbReference type="ARBA" id="ARBA00011276"/>
    </source>
</evidence>
<dbReference type="GO" id="GO:0072546">
    <property type="term" value="C:EMC complex"/>
    <property type="evidence" value="ECO:0000318"/>
    <property type="project" value="GO_Central"/>
</dbReference>
<evidence type="ECO:0000256" key="8">
    <source>
        <dbReference type="ARBA" id="ARBA00022989"/>
    </source>
</evidence>
<dbReference type="PANTHER" id="PTHR21573">
    <property type="entry name" value="ER MEMBRANE PROTEIN COMPLEX SUBUNIT 1"/>
    <property type="match status" value="1"/>
</dbReference>
<gene>
    <name evidence="14" type="ORF">AGOS_AFR720W</name>
</gene>
<dbReference type="GeneID" id="4622557"/>
<sequence>MRICILQAFLCAALWRHAYAVFDDEAYKTDWQVVNVGDYRCVVDDGRGSLVVLSDLDHSSMLSWISCKDGKVEFRQKLEFQADDMMVLGGGGQVALRHAEGGLVSLFDTQHGFQLDNEVDLFRSSCTPELSSLELKTDVLKFHSARPEVGSAEIPVPKGFREIKYLSISDKGQISVLFACDKSVYHYTEARGGSLTTQWTRDESLANIVAYTYLSETEDSELVNNEWNIEESMSLVGGYLRRLCRNLERLKTFILTNRKTPGTLLTEFLKDDEQSILKSERRFGLAQKLLAATKHGDIVALNMRTGERDWTFPTGYEDIVLLSVSQKTQELHVFTKKGLSLILDISEINSPTPKPGELELPNQKVMRLGHSDNYYVKTAFGDPELIVLDSNSEVNDKVIVDHTAKSIFAFVIKDSMPRQIWTVDVGNDEEIVAFQGREETSISNVGIVLGNRTVLYKYLNPNLASYIVANKKEDTITVNIIDTITGTIIHRATHDEHVNLLHPINLVFGEHWVIYSYFSNKPIAEQRISVIEMYESPEPNTRYSNSSVIENSLTHTVSPHFVSQSFIFSDIIKSMLLSKTVFGITTKAILMELDNGQLTYLPKFILNARRVAESQMSADDRKEFMAVPYVGTIPVHDNFVLTHYRDIITSKESKLFSIPTNLESTTFVCSLSHDLFCNRVAPSGQFDILSPTFEKVKLCATIVALIVMCYILGPIVGLKQIRSNWLVKEFSI</sequence>
<keyword evidence="7" id="KW-0256">Endoplasmic reticulum</keyword>
<keyword evidence="8 11" id="KW-1133">Transmembrane helix</keyword>
<dbReference type="eggNOG" id="KOG2103">
    <property type="taxonomic scope" value="Eukaryota"/>
</dbReference>
<dbReference type="Proteomes" id="UP000000591">
    <property type="component" value="Chromosome VI"/>
</dbReference>
<evidence type="ECO:0000256" key="4">
    <source>
        <dbReference type="ARBA" id="ARBA00020824"/>
    </source>
</evidence>
<keyword evidence="6 12" id="KW-0732">Signal</keyword>
<keyword evidence="9 11" id="KW-0472">Membrane</keyword>
<feature type="signal peptide" evidence="12">
    <location>
        <begin position="1"/>
        <end position="20"/>
    </location>
</feature>
<dbReference type="InterPro" id="IPR026895">
    <property type="entry name" value="EMC1"/>
</dbReference>
<evidence type="ECO:0000256" key="9">
    <source>
        <dbReference type="ARBA" id="ARBA00023136"/>
    </source>
</evidence>
<dbReference type="EMBL" id="AE016819">
    <property type="protein sequence ID" value="AAS54092.1"/>
    <property type="molecule type" value="Genomic_DNA"/>
</dbReference>
<dbReference type="HOGENOM" id="CLU_005034_3_0_1"/>
<evidence type="ECO:0000256" key="2">
    <source>
        <dbReference type="ARBA" id="ARBA00007904"/>
    </source>
</evidence>
<comment type="similarity">
    <text evidence="2">Belongs to the EMC1 family.</text>
</comment>
<dbReference type="OrthoDB" id="28092at2759"/>
<evidence type="ECO:0000259" key="13">
    <source>
        <dbReference type="Pfam" id="PF07774"/>
    </source>
</evidence>
<keyword evidence="10" id="KW-0325">Glycoprotein</keyword>
<comment type="subunit">
    <text evidence="3">Component of the ER membrane protein complex (EMC).</text>
</comment>
<reference evidence="15" key="2">
    <citation type="journal article" date="2013" name="G3 (Bethesda)">
        <title>Genomes of Ashbya fungi isolated from insects reveal four mating-type loci, numerous translocations, lack of transposons, and distinct gene duplications.</title>
        <authorList>
            <person name="Dietrich F.S."/>
            <person name="Voegeli S."/>
            <person name="Kuo S."/>
            <person name="Philippsen P."/>
        </authorList>
    </citation>
    <scope>GENOME REANNOTATION</scope>
    <source>
        <strain evidence="15">ATCC 10895 / CBS 109.51 / FGSC 9923 / NRRL Y-1056</strain>
    </source>
</reference>
<feature type="chain" id="PRO_5004285609" description="ER membrane protein complex subunit 1" evidence="12">
    <location>
        <begin position="21"/>
        <end position="732"/>
    </location>
</feature>
<keyword evidence="5 11" id="KW-0812">Transmembrane</keyword>
<evidence type="ECO:0000256" key="7">
    <source>
        <dbReference type="ARBA" id="ARBA00022824"/>
    </source>
</evidence>
<evidence type="ECO:0000256" key="10">
    <source>
        <dbReference type="ARBA" id="ARBA00023180"/>
    </source>
</evidence>
<dbReference type="FunCoup" id="Q751V5">
    <property type="interactions" value="816"/>
</dbReference>
<reference evidence="14 15" key="1">
    <citation type="journal article" date="2004" name="Science">
        <title>The Ashbya gossypii genome as a tool for mapping the ancient Saccharomyces cerevisiae genome.</title>
        <authorList>
            <person name="Dietrich F.S."/>
            <person name="Voegeli S."/>
            <person name="Brachat S."/>
            <person name="Lerch A."/>
            <person name="Gates K."/>
            <person name="Steiner S."/>
            <person name="Mohr C."/>
            <person name="Pohlmann R."/>
            <person name="Luedi P."/>
            <person name="Choi S."/>
            <person name="Wing R.A."/>
            <person name="Flavier A."/>
            <person name="Gaffney T.D."/>
            <person name="Philippsen P."/>
        </authorList>
    </citation>
    <scope>NUCLEOTIDE SEQUENCE [LARGE SCALE GENOMIC DNA]</scope>
    <source>
        <strain evidence="15">ATCC 10895 / CBS 109.51 / FGSC 9923 / NRRL Y-1056</strain>
    </source>
</reference>
<accession>Q751V5</accession>
<keyword evidence="15" id="KW-1185">Reference proteome</keyword>
<dbReference type="OMA" id="PIPEQKL"/>
<evidence type="ECO:0000313" key="15">
    <source>
        <dbReference type="Proteomes" id="UP000000591"/>
    </source>
</evidence>
<evidence type="ECO:0000256" key="12">
    <source>
        <dbReference type="SAM" id="SignalP"/>
    </source>
</evidence>
<dbReference type="RefSeq" id="NP_986268.1">
    <property type="nucleotide sequence ID" value="NM_212404.1"/>
</dbReference>
<dbReference type="Pfam" id="PF07774">
    <property type="entry name" value="EMC1_C"/>
    <property type="match status" value="1"/>
</dbReference>
<dbReference type="InterPro" id="IPR011047">
    <property type="entry name" value="Quinoprotein_ADH-like_sf"/>
</dbReference>
<protein>
    <recommendedName>
        <fullName evidence="4">ER membrane protein complex subunit 1</fullName>
    </recommendedName>
</protein>